<keyword evidence="2" id="KW-1185">Reference proteome</keyword>
<reference evidence="1 2" key="1">
    <citation type="submission" date="2020-10" db="EMBL/GenBank/DDBJ databases">
        <authorList>
            <person name="Sedaghatjoo S."/>
        </authorList>
    </citation>
    <scope>NUCLEOTIDE SEQUENCE [LARGE SCALE GENOMIC DNA]</scope>
    <source>
        <strain evidence="1 2">LLFL</strain>
    </source>
</reference>
<protein>
    <submittedName>
        <fullName evidence="1">Uncharacterized protein</fullName>
    </submittedName>
</protein>
<dbReference type="AlphaFoldDB" id="A0A9N8QBR4"/>
<gene>
    <name evidence="1" type="ORF">JKILLFL_G507</name>
</gene>
<evidence type="ECO:0000313" key="2">
    <source>
        <dbReference type="Proteomes" id="UP000836404"/>
    </source>
</evidence>
<sequence>MEMDGVANQSVRYLLFRVSFASP</sequence>
<evidence type="ECO:0000313" key="1">
    <source>
        <dbReference type="EMBL" id="CAD6916498.1"/>
    </source>
</evidence>
<dbReference type="Proteomes" id="UP000836404">
    <property type="component" value="Unassembled WGS sequence"/>
</dbReference>
<accession>A0A9N8QBR4</accession>
<name>A0A9N8QBR4_9BASI</name>
<feature type="non-terminal residue" evidence="1">
    <location>
        <position position="1"/>
    </location>
</feature>
<organism evidence="1 2">
    <name type="scientific">Tilletia laevis</name>
    <dbReference type="NCBI Taxonomy" id="157183"/>
    <lineage>
        <taxon>Eukaryota</taxon>
        <taxon>Fungi</taxon>
        <taxon>Dikarya</taxon>
        <taxon>Basidiomycota</taxon>
        <taxon>Ustilaginomycotina</taxon>
        <taxon>Exobasidiomycetes</taxon>
        <taxon>Tilletiales</taxon>
        <taxon>Tilletiaceae</taxon>
        <taxon>Tilletia</taxon>
    </lineage>
</organism>
<comment type="caution">
    <text evidence="1">The sequence shown here is derived from an EMBL/GenBank/DDBJ whole genome shotgun (WGS) entry which is preliminary data.</text>
</comment>
<proteinExistence type="predicted"/>
<dbReference type="EMBL" id="CAJHJF010001437">
    <property type="protein sequence ID" value="CAD6916498.1"/>
    <property type="molecule type" value="Genomic_DNA"/>
</dbReference>